<organism evidence="2 3">
    <name type="scientific">Thiogranum longum</name>
    <dbReference type="NCBI Taxonomy" id="1537524"/>
    <lineage>
        <taxon>Bacteria</taxon>
        <taxon>Pseudomonadati</taxon>
        <taxon>Pseudomonadota</taxon>
        <taxon>Gammaproteobacteria</taxon>
        <taxon>Chromatiales</taxon>
        <taxon>Ectothiorhodospiraceae</taxon>
        <taxon>Thiogranum</taxon>
    </lineage>
</organism>
<accession>A0A4R1HC34</accession>
<dbReference type="InterPro" id="IPR036390">
    <property type="entry name" value="WH_DNA-bd_sf"/>
</dbReference>
<dbReference type="SUPFAM" id="SSF81301">
    <property type="entry name" value="Nucleotidyltransferase"/>
    <property type="match status" value="1"/>
</dbReference>
<dbReference type="Proteomes" id="UP000295707">
    <property type="component" value="Unassembled WGS sequence"/>
</dbReference>
<evidence type="ECO:0000313" key="3">
    <source>
        <dbReference type="Proteomes" id="UP000295707"/>
    </source>
</evidence>
<keyword evidence="3" id="KW-1185">Reference proteome</keyword>
<evidence type="ECO:0000313" key="2">
    <source>
        <dbReference type="EMBL" id="TCK18988.1"/>
    </source>
</evidence>
<dbReference type="EMBL" id="SMFX01000001">
    <property type="protein sequence ID" value="TCK18988.1"/>
    <property type="molecule type" value="Genomic_DNA"/>
</dbReference>
<gene>
    <name evidence="2" type="ORF">DFR30_2278</name>
</gene>
<dbReference type="Gene3D" id="1.10.10.10">
    <property type="entry name" value="Winged helix-like DNA-binding domain superfamily/Winged helix DNA-binding domain"/>
    <property type="match status" value="1"/>
</dbReference>
<dbReference type="CDD" id="cd05403">
    <property type="entry name" value="NT_KNTase_like"/>
    <property type="match status" value="1"/>
</dbReference>
<dbReference type="InterPro" id="IPR036388">
    <property type="entry name" value="WH-like_DNA-bd_sf"/>
</dbReference>
<comment type="caution">
    <text evidence="2">The sequence shown here is derived from an EMBL/GenBank/DDBJ whole genome shotgun (WGS) entry which is preliminary data.</text>
</comment>
<dbReference type="AlphaFoldDB" id="A0A4R1HC34"/>
<dbReference type="Gene3D" id="3.30.460.10">
    <property type="entry name" value="Beta Polymerase, domain 2"/>
    <property type="match status" value="1"/>
</dbReference>
<feature type="domain" description="Polymerase beta nucleotidyltransferase" evidence="1">
    <location>
        <begin position="103"/>
        <end position="155"/>
    </location>
</feature>
<dbReference type="GO" id="GO:0016740">
    <property type="term" value="F:transferase activity"/>
    <property type="evidence" value="ECO:0007669"/>
    <property type="project" value="UniProtKB-KW"/>
</dbReference>
<protein>
    <submittedName>
        <fullName evidence="2">Nucleotidyltransferase-like protein</fullName>
    </submittedName>
</protein>
<reference evidence="2 3" key="1">
    <citation type="submission" date="2019-03" db="EMBL/GenBank/DDBJ databases">
        <title>Genomic Encyclopedia of Type Strains, Phase IV (KMG-IV): sequencing the most valuable type-strain genomes for metagenomic binning, comparative biology and taxonomic classification.</title>
        <authorList>
            <person name="Goeker M."/>
        </authorList>
    </citation>
    <scope>NUCLEOTIDE SEQUENCE [LARGE SCALE GENOMIC DNA]</scope>
    <source>
        <strain evidence="2 3">DSM 19610</strain>
    </source>
</reference>
<evidence type="ECO:0000259" key="1">
    <source>
        <dbReference type="Pfam" id="PF18765"/>
    </source>
</evidence>
<name>A0A4R1HC34_9GAMM</name>
<keyword evidence="2" id="KW-0808">Transferase</keyword>
<dbReference type="RefSeq" id="WP_132973266.1">
    <property type="nucleotide sequence ID" value="NZ_SMFX01000001.1"/>
</dbReference>
<dbReference type="OrthoDB" id="8223306at2"/>
<dbReference type="SUPFAM" id="SSF46785">
    <property type="entry name" value="Winged helix' DNA-binding domain"/>
    <property type="match status" value="1"/>
</dbReference>
<dbReference type="InterPro" id="IPR041633">
    <property type="entry name" value="Polbeta"/>
</dbReference>
<sequence>MSQLGDALFTTTQQKVLGLLYSQPEKSFYTKQIIRLTGMGVATIKRELDRMVAAGILSMTKIGNQHHYMADPDCPVYSELLSIVKKTFGVVDVIRLALAPLAEHIDWSFVFGSVAGGKESSSSDIDLMIIGEVGFSEAVSALYSVQEILGREINPKIYSKKEWIQRLNAKDSFIKDVLSKPQMDVMGDGNELGKSGGCESGTC</sequence>
<dbReference type="Pfam" id="PF18765">
    <property type="entry name" value="Polbeta"/>
    <property type="match status" value="1"/>
</dbReference>
<proteinExistence type="predicted"/>
<dbReference type="InterPro" id="IPR043519">
    <property type="entry name" value="NT_sf"/>
</dbReference>